<evidence type="ECO:0000256" key="1">
    <source>
        <dbReference type="SAM" id="MobiDB-lite"/>
    </source>
</evidence>
<feature type="region of interest" description="Disordered" evidence="1">
    <location>
        <begin position="108"/>
        <end position="128"/>
    </location>
</feature>
<dbReference type="RefSeq" id="WP_129240825.1">
    <property type="nucleotide sequence ID" value="NZ_UFQC01000009.1"/>
</dbReference>
<dbReference type="AlphaFoldDB" id="A0A446CEV4"/>
<dbReference type="OrthoDB" id="8646484at2"/>
<proteinExistence type="predicted"/>
<dbReference type="SUPFAM" id="SSF53756">
    <property type="entry name" value="UDP-Glycosyltransferase/glycogen phosphorylase"/>
    <property type="match status" value="1"/>
</dbReference>
<evidence type="ECO:0000313" key="2">
    <source>
        <dbReference type="EMBL" id="SSW66397.1"/>
    </source>
</evidence>
<feature type="compositionally biased region" description="Low complexity" evidence="1">
    <location>
        <begin position="10"/>
        <end position="25"/>
    </location>
</feature>
<accession>A0A446CEV4</accession>
<feature type="compositionally biased region" description="Basic residues" evidence="1">
    <location>
        <begin position="108"/>
        <end position="117"/>
    </location>
</feature>
<evidence type="ECO:0000313" key="3">
    <source>
        <dbReference type="Proteomes" id="UP000289465"/>
    </source>
</evidence>
<dbReference type="Gene3D" id="3.40.50.2000">
    <property type="entry name" value="Glycogen Phosphorylase B"/>
    <property type="match status" value="1"/>
</dbReference>
<reference evidence="2 3" key="1">
    <citation type="submission" date="2018-07" db="EMBL/GenBank/DDBJ databases">
        <authorList>
            <person name="Peeters C."/>
        </authorList>
    </citation>
    <scope>NUCLEOTIDE SEQUENCE [LARGE SCALE GENOMIC DNA]</scope>
    <source>
        <strain evidence="2 3">LMG 30378</strain>
    </source>
</reference>
<dbReference type="EMBL" id="UFQC01000009">
    <property type="protein sequence ID" value="SSW66397.1"/>
    <property type="molecule type" value="Genomic_DNA"/>
</dbReference>
<gene>
    <name evidence="2" type="ORF">AVE30378_02127</name>
</gene>
<protein>
    <submittedName>
        <fullName evidence="2">Uncharacterized protein</fullName>
    </submittedName>
</protein>
<sequence length="694" mass="75538">MPPSTAIANPAPTADAAARRAPAQPDRTRQLAQENELMYARLEQERAARLQAEKDLAGVKALLRESNQQLARQERTLTWRFGQEVTRARSLADYVMLPLRLYKLSGAHKRERRHAPPAKRQAPAVLPAETSSAIKEALDYARRVRDAEVILWISKQPWPAQTKVKVFCEVAKWARSSYPHISEQIAEQLLTLEPAAPHVRQLAFSLYDAGLVTAPAKLLARAQDTGVEFSTAEQHRARRVRNAHELMCRARRRAPRPPQAFDFNAAGPIVIVSPVSLLHGRNAASNALHRHAALLHRRYGAVCVISLATDDAARADANLRAELPQTDIVLDGVVYKAVHAEPGRTQAIEDAAGALSEAVLATTVGQPPRAVLAWNSLRCAIAASTAAQTLRVPYGLVLLGLDYFQKATANHKLSERGRLELKLVSEALVDADLVALGSRAMHDAAQQLLGGTQEATILPPLPLPPAKARKAAAPEIEAALAALQGKRVLAMTDDHPDPIVARAVIDIYAEIALRRPDTALLVLSDSKSTALMHRHAVSIGLHDDQLVFLPEIGDLPSREQLLARVELALFPFIPTRAEIAALPPTASLLESMAQGICPAVGLNPAYTDLVEPGRGGLHVDYSRPPAEIAHALLDALEDQEAVRAMGKRARERLAHEYPPLEQALDDFLMQAAKPQPGAHSGVRAEPRLLHMKIS</sequence>
<feature type="region of interest" description="Disordered" evidence="1">
    <location>
        <begin position="1"/>
        <end position="29"/>
    </location>
</feature>
<dbReference type="Proteomes" id="UP000289465">
    <property type="component" value="Unassembled WGS sequence"/>
</dbReference>
<organism evidence="2 3">
    <name type="scientific">Achromobacter veterisilvae</name>
    <dbReference type="NCBI Taxonomy" id="2069367"/>
    <lineage>
        <taxon>Bacteria</taxon>
        <taxon>Pseudomonadati</taxon>
        <taxon>Pseudomonadota</taxon>
        <taxon>Betaproteobacteria</taxon>
        <taxon>Burkholderiales</taxon>
        <taxon>Alcaligenaceae</taxon>
        <taxon>Achromobacter</taxon>
    </lineage>
</organism>
<name>A0A446CEV4_9BURK</name>